<keyword evidence="1" id="KW-0472">Membrane</keyword>
<organism evidence="2 3">
    <name type="scientific">Gordonia phthalatica</name>
    <dbReference type="NCBI Taxonomy" id="1136941"/>
    <lineage>
        <taxon>Bacteria</taxon>
        <taxon>Bacillati</taxon>
        <taxon>Actinomycetota</taxon>
        <taxon>Actinomycetes</taxon>
        <taxon>Mycobacteriales</taxon>
        <taxon>Gordoniaceae</taxon>
        <taxon>Gordonia</taxon>
    </lineage>
</organism>
<dbReference type="AlphaFoldDB" id="A0A0N9NK69"/>
<reference evidence="3" key="1">
    <citation type="submission" date="2015-06" db="EMBL/GenBank/DDBJ databases">
        <title>Complete genome sequence and metabolic analysis of phthalate degradation pathway in Gordonia sp. QH-11.</title>
        <authorList>
            <person name="Jin D."/>
            <person name="Kong X."/>
            <person name="Bai Z."/>
        </authorList>
    </citation>
    <scope>NUCLEOTIDE SEQUENCE [LARGE SCALE GENOMIC DNA]</scope>
    <source>
        <strain evidence="3">QH-11</strain>
    </source>
</reference>
<feature type="transmembrane region" description="Helical" evidence="1">
    <location>
        <begin position="12"/>
        <end position="31"/>
    </location>
</feature>
<keyword evidence="1" id="KW-1133">Transmembrane helix</keyword>
<name>A0A0N9NK69_9ACTN</name>
<sequence length="111" mass="12098">MAGPGDTRDDGSIMIFLAGLTIIGVILLWMFGAGMARFIGIVLILDGVGGMAIRNSVTENPRFPIEAVVGLGLWLLGHWLFAAKDGLWRSRLGQRVWRLPGLSWMSPVRHG</sequence>
<dbReference type="KEGG" id="goq:ACH46_18220"/>
<evidence type="ECO:0000256" key="1">
    <source>
        <dbReference type="SAM" id="Phobius"/>
    </source>
</evidence>
<gene>
    <name evidence="2" type="ORF">ACH46_18220</name>
</gene>
<dbReference type="EMBL" id="CP011853">
    <property type="protein sequence ID" value="ALG86080.1"/>
    <property type="molecule type" value="Genomic_DNA"/>
</dbReference>
<reference evidence="2 3" key="2">
    <citation type="journal article" date="2017" name="Int. J. Syst. Evol. Microbiol.">
        <title>Gordonia phthalatica sp. nov., a di-n-butyl phthalate-degrading bacterium isolated from activated sludge.</title>
        <authorList>
            <person name="Jin D."/>
            <person name="Kong X."/>
            <person name="Jia M."/>
            <person name="Yu X."/>
            <person name="Wang X."/>
            <person name="Zhuang X."/>
            <person name="Deng Y."/>
            <person name="Bai Z."/>
        </authorList>
    </citation>
    <scope>NUCLEOTIDE SEQUENCE [LARGE SCALE GENOMIC DNA]</scope>
    <source>
        <strain evidence="2 3">QH-11</strain>
    </source>
</reference>
<dbReference type="Proteomes" id="UP000063789">
    <property type="component" value="Chromosome"/>
</dbReference>
<keyword evidence="3" id="KW-1185">Reference proteome</keyword>
<dbReference type="PATRIC" id="fig|1136941.3.peg.3725"/>
<evidence type="ECO:0000313" key="2">
    <source>
        <dbReference type="EMBL" id="ALG86080.1"/>
    </source>
</evidence>
<keyword evidence="1" id="KW-0812">Transmembrane</keyword>
<dbReference type="STRING" id="1136941.ACH46_18220"/>
<evidence type="ECO:0000313" key="3">
    <source>
        <dbReference type="Proteomes" id="UP000063789"/>
    </source>
</evidence>
<proteinExistence type="predicted"/>
<protein>
    <submittedName>
        <fullName evidence="2">Uncharacterized protein</fullName>
    </submittedName>
</protein>
<accession>A0A0N9NK69</accession>